<protein>
    <submittedName>
        <fullName evidence="1">UDP-4-amino-4-deoxy-L-arabinose--oxoglutarate aminotransferase</fullName>
        <ecNumber evidence="1">2.6.1.-</ecNumber>
    </submittedName>
</protein>
<dbReference type="GO" id="GO:0000271">
    <property type="term" value="P:polysaccharide biosynthetic process"/>
    <property type="evidence" value="ECO:0007669"/>
    <property type="project" value="TreeGrafter"/>
</dbReference>
<dbReference type="Pfam" id="PF01041">
    <property type="entry name" value="DegT_DnrJ_EryC1"/>
    <property type="match status" value="1"/>
</dbReference>
<dbReference type="GO" id="GO:0008483">
    <property type="term" value="F:transaminase activity"/>
    <property type="evidence" value="ECO:0007669"/>
    <property type="project" value="UniProtKB-KW"/>
</dbReference>
<accession>A0A1W1CG86</accession>
<dbReference type="AlphaFoldDB" id="A0A1W1CG86"/>
<gene>
    <name evidence="1" type="ORF">MNB_SV-12-125</name>
</gene>
<dbReference type="PIRSF" id="PIRSF000390">
    <property type="entry name" value="PLP_StrS"/>
    <property type="match status" value="1"/>
</dbReference>
<dbReference type="PANTHER" id="PTHR30244">
    <property type="entry name" value="TRANSAMINASE"/>
    <property type="match status" value="1"/>
</dbReference>
<name>A0A1W1CG86_9ZZZZ</name>
<dbReference type="SUPFAM" id="SSF53383">
    <property type="entry name" value="PLP-dependent transferases"/>
    <property type="match status" value="1"/>
</dbReference>
<dbReference type="InterPro" id="IPR000653">
    <property type="entry name" value="DegT/StrS_aminotransferase"/>
</dbReference>
<keyword evidence="1" id="KW-0808">Transferase</keyword>
<sequence>METVIEFFKPTISDNTVQHINDVLSFSDNTKVKKLEDSFKEFIGCKHAIATNSGTAALHLAMCALDFKRGDKVICSINVFPSVPEAVRHFDAEPIFVDIEGNNYNLDINKLEKALEKNQSKKLKAIIVNHMAAEIADLDTIYELAKKYKVKVIEDASNAMGAKYKGSYIGNSGADITVFSFAPHLCNSITNGGMIATNDEKIHKRAELLSFHGMERKSCDKFGNVNYIYDVVDIGWKYDISQLDAAYCLADLENLKESIKRRQKIASTYSNLLANLKHVKLPENSDDNICSQYIVEIDKNRDHFVNELRKESVKVGVQYMPLHLTDYYKNKYSMKVFDYSVALGAFQRVMSLPIYPSLTDEEVGKVCSAVKKVANAHI</sequence>
<dbReference type="Gene3D" id="3.40.640.10">
    <property type="entry name" value="Type I PLP-dependent aspartate aminotransferase-like (Major domain)"/>
    <property type="match status" value="1"/>
</dbReference>
<keyword evidence="1" id="KW-0032">Aminotransferase</keyword>
<evidence type="ECO:0000313" key="1">
    <source>
        <dbReference type="EMBL" id="SFV64774.1"/>
    </source>
</evidence>
<dbReference type="InterPro" id="IPR015422">
    <property type="entry name" value="PyrdxlP-dep_Trfase_small"/>
</dbReference>
<dbReference type="EC" id="2.6.1.-" evidence="1"/>
<dbReference type="InterPro" id="IPR015424">
    <property type="entry name" value="PyrdxlP-dep_Trfase"/>
</dbReference>
<dbReference type="GO" id="GO:0030170">
    <property type="term" value="F:pyridoxal phosphate binding"/>
    <property type="evidence" value="ECO:0007669"/>
    <property type="project" value="TreeGrafter"/>
</dbReference>
<dbReference type="Gene3D" id="3.90.1150.10">
    <property type="entry name" value="Aspartate Aminotransferase, domain 1"/>
    <property type="match status" value="1"/>
</dbReference>
<proteinExistence type="predicted"/>
<dbReference type="EMBL" id="FPHE01000135">
    <property type="protein sequence ID" value="SFV64774.1"/>
    <property type="molecule type" value="Genomic_DNA"/>
</dbReference>
<organism evidence="1">
    <name type="scientific">hydrothermal vent metagenome</name>
    <dbReference type="NCBI Taxonomy" id="652676"/>
    <lineage>
        <taxon>unclassified sequences</taxon>
        <taxon>metagenomes</taxon>
        <taxon>ecological metagenomes</taxon>
    </lineage>
</organism>
<dbReference type="CDD" id="cd00616">
    <property type="entry name" value="AHBA_syn"/>
    <property type="match status" value="1"/>
</dbReference>
<dbReference type="PANTHER" id="PTHR30244:SF34">
    <property type="entry name" value="DTDP-4-AMINO-4,6-DIDEOXYGALACTOSE TRANSAMINASE"/>
    <property type="match status" value="1"/>
</dbReference>
<dbReference type="InterPro" id="IPR015421">
    <property type="entry name" value="PyrdxlP-dep_Trfase_major"/>
</dbReference>
<reference evidence="1" key="1">
    <citation type="submission" date="2016-10" db="EMBL/GenBank/DDBJ databases">
        <authorList>
            <person name="de Groot N.N."/>
        </authorList>
    </citation>
    <scope>NUCLEOTIDE SEQUENCE</scope>
</reference>